<dbReference type="EMBL" id="LZRT01000072">
    <property type="protein sequence ID" value="OUM87624.1"/>
    <property type="molecule type" value="Genomic_DNA"/>
</dbReference>
<evidence type="ECO:0000256" key="5">
    <source>
        <dbReference type="ARBA" id="ARBA00022692"/>
    </source>
</evidence>
<dbReference type="InterPro" id="IPR004761">
    <property type="entry name" value="Spore_GerAB"/>
</dbReference>
<evidence type="ECO:0000313" key="10">
    <source>
        <dbReference type="Proteomes" id="UP000196475"/>
    </source>
</evidence>
<organism evidence="9 10">
    <name type="scientific">Bacillus thermozeamaize</name>
    <dbReference type="NCBI Taxonomy" id="230954"/>
    <lineage>
        <taxon>Bacteria</taxon>
        <taxon>Bacillati</taxon>
        <taxon>Bacillota</taxon>
        <taxon>Bacilli</taxon>
        <taxon>Bacillales</taxon>
        <taxon>Bacillaceae</taxon>
        <taxon>Bacillus</taxon>
    </lineage>
</organism>
<feature type="transmembrane region" description="Helical" evidence="8">
    <location>
        <begin position="84"/>
        <end position="109"/>
    </location>
</feature>
<gene>
    <name evidence="9" type="ORF">BAA01_04965</name>
</gene>
<feature type="transmembrane region" description="Helical" evidence="8">
    <location>
        <begin position="303"/>
        <end position="319"/>
    </location>
</feature>
<feature type="transmembrane region" description="Helical" evidence="8">
    <location>
        <begin position="214"/>
        <end position="237"/>
    </location>
</feature>
<feature type="transmembrane region" description="Helical" evidence="8">
    <location>
        <begin position="41"/>
        <end position="63"/>
    </location>
</feature>
<comment type="subcellular location">
    <subcellularLocation>
        <location evidence="1">Membrane</location>
        <topology evidence="1">Multi-pass membrane protein</topology>
    </subcellularLocation>
</comment>
<keyword evidence="5 8" id="KW-0812">Transmembrane</keyword>
<evidence type="ECO:0000256" key="8">
    <source>
        <dbReference type="SAM" id="Phobius"/>
    </source>
</evidence>
<dbReference type="NCBIfam" id="TIGR00912">
    <property type="entry name" value="2A0309"/>
    <property type="match status" value="1"/>
</dbReference>
<evidence type="ECO:0000313" key="9">
    <source>
        <dbReference type="EMBL" id="OUM87624.1"/>
    </source>
</evidence>
<comment type="similarity">
    <text evidence="2">Belongs to the amino acid-polyamine-organocation (APC) superfamily. Spore germination protein (SGP) (TC 2.A.3.9) family.</text>
</comment>
<feature type="transmembrane region" description="Helical" evidence="8">
    <location>
        <begin position="181"/>
        <end position="202"/>
    </location>
</feature>
<feature type="transmembrane region" description="Helical" evidence="8">
    <location>
        <begin position="12"/>
        <end position="35"/>
    </location>
</feature>
<feature type="transmembrane region" description="Helical" evidence="8">
    <location>
        <begin position="335"/>
        <end position="354"/>
    </location>
</feature>
<name>A0A1Y3PKM9_9BACI</name>
<keyword evidence="3" id="KW-0813">Transport</keyword>
<sequence>MYEQISRLQFIFLMFWLVIGTGILLLPLTIAQFVIHDAWMVGPIFILGTFFLSGIVYLFVRVFPGQNLIEALQTAFGPWPGRVLGVWLLVWMFLNNCLIFREMTLFVTINFFPNTPIYVSAAVFMVPVIYAVFKGIEVVGRVAEIISPWAIGTTFALYLLALQNADFSNVLPLLADGFSPVLRASLVPWMFATNFIIALLMVRNLKEPRKMGKDVLISGVAVGLTGLLAESVTSLVLGPIRSSSLFPVLEVIRTIRIGTFLERLDPLYVITVITTMFLNVAALFYTMLVAVQSLFGCKSYRPFVTAGALAVGTGTFFLMENSGRLLEYVMYTAPGYYFVTALGIPILAIVVQWAKRLLTRNRPQGRRPAGSGGASAAKP</sequence>
<feature type="transmembrane region" description="Helical" evidence="8">
    <location>
        <begin position="145"/>
        <end position="161"/>
    </location>
</feature>
<evidence type="ECO:0000256" key="4">
    <source>
        <dbReference type="ARBA" id="ARBA00022544"/>
    </source>
</evidence>
<reference evidence="10" key="1">
    <citation type="submission" date="2016-06" db="EMBL/GenBank/DDBJ databases">
        <authorList>
            <person name="Nascimento L."/>
            <person name="Pereira R.V."/>
            <person name="Martins L.F."/>
            <person name="Quaggio R.B."/>
            <person name="Silva A.M."/>
            <person name="Setubal J.C."/>
        </authorList>
    </citation>
    <scope>NUCLEOTIDE SEQUENCE [LARGE SCALE GENOMIC DNA]</scope>
</reference>
<dbReference type="PANTHER" id="PTHR34975:SF2">
    <property type="entry name" value="SPORE GERMINATION PROTEIN A2"/>
    <property type="match status" value="1"/>
</dbReference>
<accession>A0A1Y3PKM9</accession>
<dbReference type="GO" id="GO:0009847">
    <property type="term" value="P:spore germination"/>
    <property type="evidence" value="ECO:0007669"/>
    <property type="project" value="InterPro"/>
</dbReference>
<dbReference type="GO" id="GO:0016020">
    <property type="term" value="C:membrane"/>
    <property type="evidence" value="ECO:0007669"/>
    <property type="project" value="UniProtKB-SubCell"/>
</dbReference>
<evidence type="ECO:0000256" key="6">
    <source>
        <dbReference type="ARBA" id="ARBA00022989"/>
    </source>
</evidence>
<keyword evidence="6 8" id="KW-1133">Transmembrane helix</keyword>
<evidence type="ECO:0000256" key="7">
    <source>
        <dbReference type="ARBA" id="ARBA00023136"/>
    </source>
</evidence>
<feature type="transmembrane region" description="Helical" evidence="8">
    <location>
        <begin position="115"/>
        <end position="133"/>
    </location>
</feature>
<dbReference type="Proteomes" id="UP000196475">
    <property type="component" value="Unassembled WGS sequence"/>
</dbReference>
<dbReference type="AlphaFoldDB" id="A0A1Y3PKM9"/>
<evidence type="ECO:0000256" key="1">
    <source>
        <dbReference type="ARBA" id="ARBA00004141"/>
    </source>
</evidence>
<comment type="caution">
    <text evidence="9">The sequence shown here is derived from an EMBL/GenBank/DDBJ whole genome shotgun (WGS) entry which is preliminary data.</text>
</comment>
<dbReference type="PANTHER" id="PTHR34975">
    <property type="entry name" value="SPORE GERMINATION PROTEIN A2"/>
    <property type="match status" value="1"/>
</dbReference>
<keyword evidence="7 8" id="KW-0472">Membrane</keyword>
<feature type="transmembrane region" description="Helical" evidence="8">
    <location>
        <begin position="267"/>
        <end position="291"/>
    </location>
</feature>
<protein>
    <submittedName>
        <fullName evidence="9">Uncharacterized protein</fullName>
    </submittedName>
</protein>
<evidence type="ECO:0000256" key="2">
    <source>
        <dbReference type="ARBA" id="ARBA00007998"/>
    </source>
</evidence>
<evidence type="ECO:0000256" key="3">
    <source>
        <dbReference type="ARBA" id="ARBA00022448"/>
    </source>
</evidence>
<proteinExistence type="inferred from homology"/>
<keyword evidence="4" id="KW-0309">Germination</keyword>
<dbReference type="Pfam" id="PF03845">
    <property type="entry name" value="Spore_permease"/>
    <property type="match status" value="1"/>
</dbReference>